<evidence type="ECO:0000313" key="2">
    <source>
        <dbReference type="EMBL" id="KAF9507059.1"/>
    </source>
</evidence>
<evidence type="ECO:0000256" key="1">
    <source>
        <dbReference type="SAM" id="Phobius"/>
    </source>
</evidence>
<protein>
    <recommendedName>
        <fullName evidence="4">Transmembrane protein</fullName>
    </recommendedName>
</protein>
<dbReference type="Proteomes" id="UP000886523">
    <property type="component" value="Unassembled WGS sequence"/>
</dbReference>
<feature type="non-terminal residue" evidence="2">
    <location>
        <position position="267"/>
    </location>
</feature>
<comment type="caution">
    <text evidence="2">The sequence shown here is derived from an EMBL/GenBank/DDBJ whole genome shotgun (WGS) entry which is preliminary data.</text>
</comment>
<keyword evidence="3" id="KW-1185">Reference proteome</keyword>
<keyword evidence="1" id="KW-0472">Membrane</keyword>
<proteinExistence type="predicted"/>
<evidence type="ECO:0008006" key="4">
    <source>
        <dbReference type="Google" id="ProtNLM"/>
    </source>
</evidence>
<evidence type="ECO:0000313" key="3">
    <source>
        <dbReference type="Proteomes" id="UP000886523"/>
    </source>
</evidence>
<accession>A0A9P6AKJ7</accession>
<dbReference type="EMBL" id="MU129091">
    <property type="protein sequence ID" value="KAF9507059.1"/>
    <property type="molecule type" value="Genomic_DNA"/>
</dbReference>
<keyword evidence="1" id="KW-1133">Transmembrane helix</keyword>
<feature type="transmembrane region" description="Helical" evidence="1">
    <location>
        <begin position="86"/>
        <end position="111"/>
    </location>
</feature>
<reference evidence="2" key="1">
    <citation type="journal article" date="2020" name="Nat. Commun.">
        <title>Large-scale genome sequencing of mycorrhizal fungi provides insights into the early evolution of symbiotic traits.</title>
        <authorList>
            <person name="Miyauchi S."/>
            <person name="Kiss E."/>
            <person name="Kuo A."/>
            <person name="Drula E."/>
            <person name="Kohler A."/>
            <person name="Sanchez-Garcia M."/>
            <person name="Morin E."/>
            <person name="Andreopoulos B."/>
            <person name="Barry K.W."/>
            <person name="Bonito G."/>
            <person name="Buee M."/>
            <person name="Carver A."/>
            <person name="Chen C."/>
            <person name="Cichocki N."/>
            <person name="Clum A."/>
            <person name="Culley D."/>
            <person name="Crous P.W."/>
            <person name="Fauchery L."/>
            <person name="Girlanda M."/>
            <person name="Hayes R.D."/>
            <person name="Keri Z."/>
            <person name="LaButti K."/>
            <person name="Lipzen A."/>
            <person name="Lombard V."/>
            <person name="Magnuson J."/>
            <person name="Maillard F."/>
            <person name="Murat C."/>
            <person name="Nolan M."/>
            <person name="Ohm R.A."/>
            <person name="Pangilinan J."/>
            <person name="Pereira M.F."/>
            <person name="Perotto S."/>
            <person name="Peter M."/>
            <person name="Pfister S."/>
            <person name="Riley R."/>
            <person name="Sitrit Y."/>
            <person name="Stielow J.B."/>
            <person name="Szollosi G."/>
            <person name="Zifcakova L."/>
            <person name="Stursova M."/>
            <person name="Spatafora J.W."/>
            <person name="Tedersoo L."/>
            <person name="Vaario L.M."/>
            <person name="Yamada A."/>
            <person name="Yan M."/>
            <person name="Wang P."/>
            <person name="Xu J."/>
            <person name="Bruns T."/>
            <person name="Baldrian P."/>
            <person name="Vilgalys R."/>
            <person name="Dunand C."/>
            <person name="Henrissat B."/>
            <person name="Grigoriev I.V."/>
            <person name="Hibbett D."/>
            <person name="Nagy L.G."/>
            <person name="Martin F.M."/>
        </authorList>
    </citation>
    <scope>NUCLEOTIDE SEQUENCE</scope>
    <source>
        <strain evidence="2">UP504</strain>
    </source>
</reference>
<sequence>MVPMTLFVPTHRQRLTPDNICSTPNDDLDIQSSDDDDETELEPATICDTHVMEEIDRQAREQVWEAGEAPSHHISSRFRPSLSMGLIISSVLFSCVSWAALTFLVSFFYFLHYPSTSRIILVFFTSSLHFSGHPSVSCAALALVTVAIVLLVPSLHTSLPRVSCTTLAYLASPLHISHHRCIPCIVVTFLGLSSHFLHRPCISRIILAFLTSSSHFSHRPHVSHIVLAFLTLSSHFLHHPHISHIVLAFLASSLCFLNDPWIPHIIL</sequence>
<keyword evidence="1" id="KW-0812">Transmembrane</keyword>
<name>A0A9P6AKJ7_9AGAM</name>
<feature type="transmembrane region" description="Helical" evidence="1">
    <location>
        <begin position="131"/>
        <end position="152"/>
    </location>
</feature>
<organism evidence="2 3">
    <name type="scientific">Hydnum rufescens UP504</name>
    <dbReference type="NCBI Taxonomy" id="1448309"/>
    <lineage>
        <taxon>Eukaryota</taxon>
        <taxon>Fungi</taxon>
        <taxon>Dikarya</taxon>
        <taxon>Basidiomycota</taxon>
        <taxon>Agaricomycotina</taxon>
        <taxon>Agaricomycetes</taxon>
        <taxon>Cantharellales</taxon>
        <taxon>Hydnaceae</taxon>
        <taxon>Hydnum</taxon>
    </lineage>
</organism>
<dbReference type="AlphaFoldDB" id="A0A9P6AKJ7"/>
<gene>
    <name evidence="2" type="ORF">BS47DRAFT_1352070</name>
</gene>